<comment type="caution">
    <text evidence="1">The sequence shown here is derived from an EMBL/GenBank/DDBJ whole genome shotgun (WGS) entry which is preliminary data.</text>
</comment>
<organism evidence="1 2">
    <name type="scientific">Elaphomyces granulatus</name>
    <dbReference type="NCBI Taxonomy" id="519963"/>
    <lineage>
        <taxon>Eukaryota</taxon>
        <taxon>Fungi</taxon>
        <taxon>Dikarya</taxon>
        <taxon>Ascomycota</taxon>
        <taxon>Pezizomycotina</taxon>
        <taxon>Eurotiomycetes</taxon>
        <taxon>Eurotiomycetidae</taxon>
        <taxon>Eurotiales</taxon>
        <taxon>Elaphomycetaceae</taxon>
        <taxon>Elaphomyces</taxon>
    </lineage>
</organism>
<accession>A0A232M1W5</accession>
<gene>
    <name evidence="1" type="ORF">Egran_01911</name>
</gene>
<name>A0A232M1W5_9EURO</name>
<evidence type="ECO:0000313" key="1">
    <source>
        <dbReference type="EMBL" id="OXV10328.1"/>
    </source>
</evidence>
<proteinExistence type="predicted"/>
<dbReference type="EMBL" id="NPHW01002994">
    <property type="protein sequence ID" value="OXV10328.1"/>
    <property type="molecule type" value="Genomic_DNA"/>
</dbReference>
<reference evidence="1 2" key="1">
    <citation type="journal article" date="2015" name="Environ. Microbiol.">
        <title>Metagenome sequence of Elaphomyces granulatus from sporocarp tissue reveals Ascomycota ectomycorrhizal fingerprints of genome expansion and a Proteobacteria-rich microbiome.</title>
        <authorList>
            <person name="Quandt C.A."/>
            <person name="Kohler A."/>
            <person name="Hesse C.N."/>
            <person name="Sharpton T.J."/>
            <person name="Martin F."/>
            <person name="Spatafora J.W."/>
        </authorList>
    </citation>
    <scope>NUCLEOTIDE SEQUENCE [LARGE SCALE GENOMIC DNA]</scope>
    <source>
        <strain evidence="1 2">OSC145934</strain>
    </source>
</reference>
<dbReference type="AlphaFoldDB" id="A0A232M1W5"/>
<dbReference type="OrthoDB" id="4757738at2759"/>
<protein>
    <submittedName>
        <fullName evidence="1">Uncharacterized protein</fullName>
    </submittedName>
</protein>
<evidence type="ECO:0000313" key="2">
    <source>
        <dbReference type="Proteomes" id="UP000243515"/>
    </source>
</evidence>
<sequence length="219" mass="23618">MGQEISVVIDAVDAIDHQEEKKKQAQDALNALVTVAKDKAIIHYQTVISNARDAKLLPIHHVVTTMQQTYCGISKNPAGLKQSIGDAVKNFVKGEIVDGLAAIASEALDTLMGSVISNSSEYSNYTITVGQLGGIGRIDFYMYYYKYTSQALITVAEDCLVTSLVVSSADISDLDENDIRVIVQSNYSGQLAGETDAQSNDRQQNIVKLITAAIANGKK</sequence>
<dbReference type="Proteomes" id="UP000243515">
    <property type="component" value="Unassembled WGS sequence"/>
</dbReference>
<keyword evidence="2" id="KW-1185">Reference proteome</keyword>